<sequence length="78" mass="9149">MGKNTTRSALTKQPAAQGKRTKSPNLPTTQHTTADEKKLLKKFEQYKERQKFKTFKKMLKEERRQKKAKKQTRATKLA</sequence>
<protein>
    <submittedName>
        <fullName evidence="2">Uncharacterized protein</fullName>
    </submittedName>
</protein>
<dbReference type="AlphaFoldDB" id="A0A812XG89"/>
<dbReference type="Proteomes" id="UP000601435">
    <property type="component" value="Unassembled WGS sequence"/>
</dbReference>
<feature type="non-terminal residue" evidence="2">
    <location>
        <position position="1"/>
    </location>
</feature>
<evidence type="ECO:0000313" key="3">
    <source>
        <dbReference type="Proteomes" id="UP000601435"/>
    </source>
</evidence>
<evidence type="ECO:0000256" key="1">
    <source>
        <dbReference type="SAM" id="MobiDB-lite"/>
    </source>
</evidence>
<evidence type="ECO:0000313" key="2">
    <source>
        <dbReference type="EMBL" id="CAE7726140.1"/>
    </source>
</evidence>
<feature type="region of interest" description="Disordered" evidence="1">
    <location>
        <begin position="1"/>
        <end position="37"/>
    </location>
</feature>
<name>A0A812XG89_9DINO</name>
<dbReference type="EMBL" id="CAJNJA010036901">
    <property type="protein sequence ID" value="CAE7726140.1"/>
    <property type="molecule type" value="Genomic_DNA"/>
</dbReference>
<keyword evidence="3" id="KW-1185">Reference proteome</keyword>
<organism evidence="2 3">
    <name type="scientific">Symbiodinium necroappetens</name>
    <dbReference type="NCBI Taxonomy" id="1628268"/>
    <lineage>
        <taxon>Eukaryota</taxon>
        <taxon>Sar</taxon>
        <taxon>Alveolata</taxon>
        <taxon>Dinophyceae</taxon>
        <taxon>Suessiales</taxon>
        <taxon>Symbiodiniaceae</taxon>
        <taxon>Symbiodinium</taxon>
    </lineage>
</organism>
<feature type="compositionally biased region" description="Basic residues" evidence="1">
    <location>
        <begin position="65"/>
        <end position="78"/>
    </location>
</feature>
<feature type="compositionally biased region" description="Polar residues" evidence="1">
    <location>
        <begin position="23"/>
        <end position="32"/>
    </location>
</feature>
<feature type="region of interest" description="Disordered" evidence="1">
    <location>
        <begin position="55"/>
        <end position="78"/>
    </location>
</feature>
<feature type="compositionally biased region" description="Polar residues" evidence="1">
    <location>
        <begin position="1"/>
        <end position="11"/>
    </location>
</feature>
<gene>
    <name evidence="2" type="ORF">SNEC2469_LOCUS20964</name>
</gene>
<proteinExistence type="predicted"/>
<accession>A0A812XG89</accession>
<reference evidence="2" key="1">
    <citation type="submission" date="2021-02" db="EMBL/GenBank/DDBJ databases">
        <authorList>
            <person name="Dougan E. K."/>
            <person name="Rhodes N."/>
            <person name="Thang M."/>
            <person name="Chan C."/>
        </authorList>
    </citation>
    <scope>NUCLEOTIDE SEQUENCE</scope>
</reference>
<comment type="caution">
    <text evidence="2">The sequence shown here is derived from an EMBL/GenBank/DDBJ whole genome shotgun (WGS) entry which is preliminary data.</text>
</comment>
<dbReference type="OrthoDB" id="438636at2759"/>